<evidence type="ECO:0000313" key="5">
    <source>
        <dbReference type="EMBL" id="SDZ42683.1"/>
    </source>
</evidence>
<evidence type="ECO:0000259" key="4">
    <source>
        <dbReference type="Pfam" id="PF13458"/>
    </source>
</evidence>
<evidence type="ECO:0000256" key="3">
    <source>
        <dbReference type="SAM" id="SignalP"/>
    </source>
</evidence>
<keyword evidence="2 3" id="KW-0732">Signal</keyword>
<dbReference type="Pfam" id="PF13458">
    <property type="entry name" value="Peripla_BP_6"/>
    <property type="match status" value="1"/>
</dbReference>
<dbReference type="Gene3D" id="3.40.50.2300">
    <property type="match status" value="2"/>
</dbReference>
<dbReference type="SUPFAM" id="SSF53822">
    <property type="entry name" value="Periplasmic binding protein-like I"/>
    <property type="match status" value="1"/>
</dbReference>
<dbReference type="RefSeq" id="WP_019599196.1">
    <property type="nucleotide sequence ID" value="NZ_FNQC01000014.1"/>
</dbReference>
<feature type="domain" description="Leucine-binding protein" evidence="4">
    <location>
        <begin position="236"/>
        <end position="501"/>
    </location>
</feature>
<comment type="similarity">
    <text evidence="1">Belongs to the leucine-binding protein family.</text>
</comment>
<sequence>MRSLLLLLILIPVFVTNTYAQDNLANYKRAKTLIGYGNYKEAMGLLVPYMDDTKFGELSKYATYHFAHAGYLNNQFELASTSLKPLLEAKSWRKLDDAKYLYALANFQKKDNLSALVAISEIKDANLFKEAEKASYIFLKNESVSFLTSNLSKFNANQGFMQALKEKLESQTIMSTDEKAIYNQVKSAKIEDGIAKKEKNKNPQFLEVAVILPFNYSGGSGVNNLNAHNFIFELYQGLKLGVDELNKNGKKVNLRTFDSARNPEKLKQILADPFLEIADIIVGPVYPEETEIVAAFAENNDIPFINPLSNVDEKFEAYDFAYLFRPSVSSISQGLMDFSRKNLEGKRIAIAYSGATRDELLSKQTAELAVKLGYQIVANKSVNEKDIRTFFSNLNVSRNSNPKADMVFVFSDDPNIASPIFGLLESINVDLPIFVMDSWLYFNFANYEMLENQNLRFIGNNSVRLESPEVENFKNGFYKQYSTFPSFNAHLGYDLAYWLHESINVNEGFDLRKNLDKKGFRKGKISYGTNFQNSKNNRYIPIFKLEDGVLIEK</sequence>
<dbReference type="InterPro" id="IPR051010">
    <property type="entry name" value="BCAA_transport"/>
</dbReference>
<accession>A0A1H3SX20</accession>
<keyword evidence="6" id="KW-1185">Reference proteome</keyword>
<gene>
    <name evidence="5" type="ORF">SAMN05444412_11431</name>
</gene>
<reference evidence="5 6" key="1">
    <citation type="submission" date="2016-10" db="EMBL/GenBank/DDBJ databases">
        <authorList>
            <person name="Varghese N."/>
            <person name="Submissions S."/>
        </authorList>
    </citation>
    <scope>NUCLEOTIDE SEQUENCE [LARGE SCALE GENOMIC DNA]</scope>
    <source>
        <strain evidence="5 6">DSM 17997</strain>
    </source>
</reference>
<feature type="chain" id="PRO_5046253175" evidence="3">
    <location>
        <begin position="21"/>
        <end position="553"/>
    </location>
</feature>
<dbReference type="PANTHER" id="PTHR30483">
    <property type="entry name" value="LEUCINE-SPECIFIC-BINDING PROTEIN"/>
    <property type="match status" value="1"/>
</dbReference>
<dbReference type="Proteomes" id="UP000199663">
    <property type="component" value="Unassembled WGS sequence"/>
</dbReference>
<proteinExistence type="inferred from homology"/>
<dbReference type="CDD" id="cd06268">
    <property type="entry name" value="PBP1_ABC_transporter_LIVBP-like"/>
    <property type="match status" value="1"/>
</dbReference>
<comment type="caution">
    <text evidence="5">The sequence shown here is derived from an EMBL/GenBank/DDBJ whole genome shotgun (WGS) entry which is preliminary data.</text>
</comment>
<evidence type="ECO:0000313" key="6">
    <source>
        <dbReference type="Proteomes" id="UP000199663"/>
    </source>
</evidence>
<evidence type="ECO:0000256" key="1">
    <source>
        <dbReference type="ARBA" id="ARBA00010062"/>
    </source>
</evidence>
<organism evidence="5 6">
    <name type="scientific">Rhodonellum ikkaensis</name>
    <dbReference type="NCBI Taxonomy" id="336829"/>
    <lineage>
        <taxon>Bacteria</taxon>
        <taxon>Pseudomonadati</taxon>
        <taxon>Bacteroidota</taxon>
        <taxon>Cytophagia</taxon>
        <taxon>Cytophagales</taxon>
        <taxon>Cytophagaceae</taxon>
        <taxon>Rhodonellum</taxon>
    </lineage>
</organism>
<name>A0A1H3SX20_9BACT</name>
<evidence type="ECO:0000256" key="2">
    <source>
        <dbReference type="ARBA" id="ARBA00022729"/>
    </source>
</evidence>
<dbReference type="InterPro" id="IPR028081">
    <property type="entry name" value="Leu-bd"/>
</dbReference>
<dbReference type="InterPro" id="IPR028082">
    <property type="entry name" value="Peripla_BP_I"/>
</dbReference>
<feature type="signal peptide" evidence="3">
    <location>
        <begin position="1"/>
        <end position="20"/>
    </location>
</feature>
<protein>
    <submittedName>
        <fullName evidence="5">Amino acid/amide ABC transporter substrate-binding protein, HAAT family</fullName>
    </submittedName>
</protein>
<dbReference type="PANTHER" id="PTHR30483:SF6">
    <property type="entry name" value="PERIPLASMIC BINDING PROTEIN OF ABC TRANSPORTER FOR NATURAL AMINO ACIDS"/>
    <property type="match status" value="1"/>
</dbReference>
<dbReference type="EMBL" id="FNQC01000014">
    <property type="protein sequence ID" value="SDZ42683.1"/>
    <property type="molecule type" value="Genomic_DNA"/>
</dbReference>